<dbReference type="InterPro" id="IPR034108">
    <property type="entry name" value="Pept_M35-like_proteobacteria"/>
</dbReference>
<feature type="region of interest" description="Disordered" evidence="1">
    <location>
        <begin position="74"/>
        <end position="93"/>
    </location>
</feature>
<gene>
    <name evidence="3" type="ORF">BamMEX5DRAFT_4526</name>
</gene>
<dbReference type="Pfam" id="PF14521">
    <property type="entry name" value="Aspzincin_M35"/>
    <property type="match status" value="1"/>
</dbReference>
<organism evidence="3 4">
    <name type="scientific">Burkholderia ambifaria MEX-5</name>
    <dbReference type="NCBI Taxonomy" id="396597"/>
    <lineage>
        <taxon>Bacteria</taxon>
        <taxon>Pseudomonadati</taxon>
        <taxon>Pseudomonadota</taxon>
        <taxon>Betaproteobacteria</taxon>
        <taxon>Burkholderiales</taxon>
        <taxon>Burkholderiaceae</taxon>
        <taxon>Burkholderia</taxon>
        <taxon>Burkholderia cepacia complex</taxon>
    </lineage>
</organism>
<evidence type="ECO:0000313" key="4">
    <source>
        <dbReference type="Proteomes" id="UP000004814"/>
    </source>
</evidence>
<dbReference type="InterPro" id="IPR029463">
    <property type="entry name" value="Lys_MEP"/>
</dbReference>
<dbReference type="EMBL" id="ABLK01000172">
    <property type="protein sequence ID" value="EDT39692.1"/>
    <property type="molecule type" value="Genomic_DNA"/>
</dbReference>
<feature type="domain" description="Lysine-specific metallo-endopeptidase" evidence="2">
    <location>
        <begin position="155"/>
        <end position="280"/>
    </location>
</feature>
<dbReference type="AlphaFoldDB" id="B1T9R0"/>
<name>B1T9R0_9BURK</name>
<evidence type="ECO:0000313" key="3">
    <source>
        <dbReference type="EMBL" id="EDT39692.1"/>
    </source>
</evidence>
<proteinExistence type="predicted"/>
<reference evidence="3 4" key="1">
    <citation type="submission" date="2008-03" db="EMBL/GenBank/DDBJ databases">
        <title>Sequencing of the draft genome and assembly of Burkholderia ambifaria MEX-5.</title>
        <authorList>
            <consortium name="US DOE Joint Genome Institute (JGI-PGF)"/>
            <person name="Copeland A."/>
            <person name="Lucas S."/>
            <person name="Lapidus A."/>
            <person name="Glavina del Rio T."/>
            <person name="Dalin E."/>
            <person name="Tice H."/>
            <person name="Bruce D."/>
            <person name="Goodwin L."/>
            <person name="Pitluck S."/>
            <person name="Larimer F."/>
            <person name="Land M.L."/>
            <person name="Hauser L."/>
            <person name="Tiedje J."/>
            <person name="Richardson P."/>
        </authorList>
    </citation>
    <scope>NUCLEOTIDE SEQUENCE [LARGE SCALE GENOMIC DNA]</scope>
    <source>
        <strain evidence="3 4">MEX-5</strain>
    </source>
</reference>
<evidence type="ECO:0000259" key="2">
    <source>
        <dbReference type="SMART" id="SM01351"/>
    </source>
</evidence>
<protein>
    <recommendedName>
        <fullName evidence="2">Lysine-specific metallo-endopeptidase domain-containing protein</fullName>
    </recommendedName>
</protein>
<sequence>MAAEAVTIRRCRSSVTLHTLPSDTSPHGAPMMNNTCCATHTTGNRSPMSAIVSAYPPERSLLALQTLQVTRSAFHPRMQSRSSSRLRGTEMPNPDDDYVLVHDTAATNTTPGSKVYVDINTTPICPNMSNEDFRKTVMRARDHAVRLINARIIGLARWDVSEQARVTTYFGRANAQIRSTLSSGLPRLRSAMQELVPEKIVRWDSTTSRNLSCSVTPDSGQNRAAVCKPDSDKRVIAIYSAFCGDPFGDLRRETQIKTLIHECTHFTDTFDSVDAMYGNS</sequence>
<evidence type="ECO:0000256" key="1">
    <source>
        <dbReference type="SAM" id="MobiDB-lite"/>
    </source>
</evidence>
<dbReference type="CDD" id="cd11007">
    <property type="entry name" value="M35_like_1"/>
    <property type="match status" value="1"/>
</dbReference>
<comment type="caution">
    <text evidence="3">The sequence shown here is derived from an EMBL/GenBank/DDBJ whole genome shotgun (WGS) entry which is preliminary data.</text>
</comment>
<dbReference type="Gene3D" id="3.40.390.10">
    <property type="entry name" value="Collagenase (Catalytic Domain)"/>
    <property type="match status" value="1"/>
</dbReference>
<dbReference type="Proteomes" id="UP000004814">
    <property type="component" value="Unassembled WGS sequence"/>
</dbReference>
<dbReference type="SMART" id="SM01351">
    <property type="entry name" value="Aspzincin_M35"/>
    <property type="match status" value="1"/>
</dbReference>
<dbReference type="PATRIC" id="fig|396597.7.peg.3246"/>
<dbReference type="SUPFAM" id="SSF55486">
    <property type="entry name" value="Metalloproteases ('zincins'), catalytic domain"/>
    <property type="match status" value="1"/>
</dbReference>
<dbReference type="GO" id="GO:0004222">
    <property type="term" value="F:metalloendopeptidase activity"/>
    <property type="evidence" value="ECO:0007669"/>
    <property type="project" value="InterPro"/>
</dbReference>
<accession>B1T9R0</accession>
<dbReference type="InterPro" id="IPR024079">
    <property type="entry name" value="MetalloPept_cat_dom_sf"/>
</dbReference>